<comment type="caution">
    <text evidence="2">The sequence shown here is derived from an EMBL/GenBank/DDBJ whole genome shotgun (WGS) entry which is preliminary data.</text>
</comment>
<protein>
    <submittedName>
        <fullName evidence="2">Uncharacterized protein</fullName>
    </submittedName>
</protein>
<feature type="transmembrane region" description="Helical" evidence="1">
    <location>
        <begin position="6"/>
        <end position="24"/>
    </location>
</feature>
<organism evidence="2 3">
    <name type="scientific">Flavobacterium piscis</name>
    <dbReference type="NCBI Taxonomy" id="1114874"/>
    <lineage>
        <taxon>Bacteria</taxon>
        <taxon>Pseudomonadati</taxon>
        <taxon>Bacteroidota</taxon>
        <taxon>Flavobacteriia</taxon>
        <taxon>Flavobacteriales</taxon>
        <taxon>Flavobacteriaceae</taxon>
        <taxon>Flavobacterium</taxon>
    </lineage>
</organism>
<proteinExistence type="predicted"/>
<accession>A0ABU1Y245</accession>
<keyword evidence="3" id="KW-1185">Reference proteome</keyword>
<sequence>MVLKYCLLIDYIIIANVIVMLMNIKNTTFIKNQFI</sequence>
<evidence type="ECO:0000313" key="2">
    <source>
        <dbReference type="EMBL" id="MDR7208228.1"/>
    </source>
</evidence>
<keyword evidence="1" id="KW-1133">Transmembrane helix</keyword>
<gene>
    <name evidence="2" type="ORF">J2W48_000149</name>
</gene>
<evidence type="ECO:0000256" key="1">
    <source>
        <dbReference type="SAM" id="Phobius"/>
    </source>
</evidence>
<dbReference type="Proteomes" id="UP001269081">
    <property type="component" value="Unassembled WGS sequence"/>
</dbReference>
<evidence type="ECO:0000313" key="3">
    <source>
        <dbReference type="Proteomes" id="UP001269081"/>
    </source>
</evidence>
<dbReference type="EMBL" id="JAVDWQ010000001">
    <property type="protein sequence ID" value="MDR7208228.1"/>
    <property type="molecule type" value="Genomic_DNA"/>
</dbReference>
<name>A0ABU1Y245_9FLAO</name>
<keyword evidence="1" id="KW-0472">Membrane</keyword>
<reference evidence="2 3" key="1">
    <citation type="submission" date="2023-07" db="EMBL/GenBank/DDBJ databases">
        <title>Sorghum-associated microbial communities from plants grown in Nebraska, USA.</title>
        <authorList>
            <person name="Schachtman D."/>
        </authorList>
    </citation>
    <scope>NUCLEOTIDE SEQUENCE [LARGE SCALE GENOMIC DNA]</scope>
    <source>
        <strain evidence="2 3">4129</strain>
    </source>
</reference>
<keyword evidence="1" id="KW-0812">Transmembrane</keyword>